<reference evidence="8 9" key="1">
    <citation type="submission" date="2019-10" db="EMBL/GenBank/DDBJ databases">
        <title>Genome sequence of Luteimicrobium xylanilyticum HY-24.</title>
        <authorList>
            <person name="Kim D.Y."/>
            <person name="Park H.-Y."/>
        </authorList>
    </citation>
    <scope>NUCLEOTIDE SEQUENCE [LARGE SCALE GENOMIC DNA]</scope>
    <source>
        <strain evidence="8 9">HY-24</strain>
    </source>
</reference>
<dbReference type="EC" id="3.2.1.37" evidence="8"/>
<gene>
    <name evidence="8" type="ORF">KDY119_03509</name>
</gene>
<evidence type="ECO:0000256" key="6">
    <source>
        <dbReference type="RuleBase" id="RU361187"/>
    </source>
</evidence>
<dbReference type="InterPro" id="IPR023296">
    <property type="entry name" value="Glyco_hydro_beta-prop_sf"/>
</dbReference>
<dbReference type="SUPFAM" id="SSF75005">
    <property type="entry name" value="Arabinanase/levansucrase/invertase"/>
    <property type="match status" value="1"/>
</dbReference>
<dbReference type="Pfam" id="PF17851">
    <property type="entry name" value="GH43_C2"/>
    <property type="match status" value="1"/>
</dbReference>
<dbReference type="Gene3D" id="2.115.10.20">
    <property type="entry name" value="Glycosyl hydrolase domain, family 43"/>
    <property type="match status" value="1"/>
</dbReference>
<proteinExistence type="inferred from homology"/>
<evidence type="ECO:0000256" key="5">
    <source>
        <dbReference type="PIRSR" id="PIRSR606710-2"/>
    </source>
</evidence>
<dbReference type="GO" id="GO:0005975">
    <property type="term" value="P:carbohydrate metabolic process"/>
    <property type="evidence" value="ECO:0007669"/>
    <property type="project" value="InterPro"/>
</dbReference>
<dbReference type="AlphaFoldDB" id="A0A5P9QER6"/>
<dbReference type="InterPro" id="IPR041542">
    <property type="entry name" value="GH43_C2"/>
</dbReference>
<feature type="domain" description="Beta-xylosidase C-terminal Concanavalin A-like" evidence="7">
    <location>
        <begin position="329"/>
        <end position="473"/>
    </location>
</feature>
<dbReference type="GO" id="GO:0009044">
    <property type="term" value="F:xylan 1,4-beta-xylosidase activity"/>
    <property type="evidence" value="ECO:0007669"/>
    <property type="project" value="UniProtKB-EC"/>
</dbReference>
<evidence type="ECO:0000256" key="4">
    <source>
        <dbReference type="PIRSR" id="PIRSR606710-1"/>
    </source>
</evidence>
<dbReference type="Gene3D" id="2.60.120.200">
    <property type="match status" value="1"/>
</dbReference>
<keyword evidence="9" id="KW-1185">Reference proteome</keyword>
<dbReference type="RefSeq" id="WP_051136371.1">
    <property type="nucleotide sequence ID" value="NZ_BAABIH010000010.1"/>
</dbReference>
<keyword evidence="3 6" id="KW-0326">Glycosidase</keyword>
<comment type="similarity">
    <text evidence="1 6">Belongs to the glycosyl hydrolase 43 family.</text>
</comment>
<dbReference type="InterPro" id="IPR006710">
    <property type="entry name" value="Glyco_hydro_43"/>
</dbReference>
<dbReference type="SUPFAM" id="SSF49899">
    <property type="entry name" value="Concanavalin A-like lectins/glucanases"/>
    <property type="match status" value="1"/>
</dbReference>
<accession>A0A5P9QER6</accession>
<dbReference type="CDD" id="cd18617">
    <property type="entry name" value="GH43_XynB-like"/>
    <property type="match status" value="1"/>
</dbReference>
<organism evidence="8 9">
    <name type="scientific">Luteimicrobium xylanilyticum</name>
    <dbReference type="NCBI Taxonomy" id="1133546"/>
    <lineage>
        <taxon>Bacteria</taxon>
        <taxon>Bacillati</taxon>
        <taxon>Actinomycetota</taxon>
        <taxon>Actinomycetes</taxon>
        <taxon>Micrococcales</taxon>
        <taxon>Luteimicrobium</taxon>
    </lineage>
</organism>
<dbReference type="PANTHER" id="PTHR42812">
    <property type="entry name" value="BETA-XYLOSIDASE"/>
    <property type="match status" value="1"/>
</dbReference>
<sequence>MPAANPVLPGFFPDPSICRVGDTYYLANSTFEYAPGLPVHASRDLQDWKLVGFAADQDDRFEFDRMADSDGLYAPTIRFHDGLFYVVCTRVGKGIDASFIVTATDPAGPWSEPVWVKGSRGFDPSLFFHDGRVYWCATRAVEDSRYFGECEVWVREIDPATGELLGEETVIWTAANRDGTWCEGPRLFERNGWFYVLTAEGGTFRDHAVVIGRSRSITGPYENCPRNPVLTHRHLGREFPVQNVGHPDFVEGADGSWSAVVLAVRTVDDRHVLGRETFVTDVEWEDDWPVLAAGVGHLDDVRERPVHLDEHPPRLGTDVLTIRGGAGFVKESDDGLVLRSTGEDVTGAGSPAAVLYRLVHLRAGVAVSFDDVDPRARVGLLFRQSGAFSVRLEVGEGRARVLVRRAGDDTEVDAWAVEDGASLTIEADFTPEGLRFRTGADWSAPAAVDVLSSEEAGGFVGTVWGPYVEGTQGVGATFVGRRYGSVDA</sequence>
<protein>
    <submittedName>
        <fullName evidence="8">Xylan 1,4-beta-xylosidase</fullName>
        <ecNumber evidence="8">3.2.1.37</ecNumber>
    </submittedName>
</protein>
<keyword evidence="2 6" id="KW-0378">Hydrolase</keyword>
<feature type="site" description="Important for catalytic activity, responsible for pKa modulation of the active site Glu and correct orientation of both the proton donor and substrate" evidence="5">
    <location>
        <position position="123"/>
    </location>
</feature>
<dbReference type="InterPro" id="IPR013320">
    <property type="entry name" value="ConA-like_dom_sf"/>
</dbReference>
<feature type="active site" description="Proton acceptor" evidence="4">
    <location>
        <position position="14"/>
    </location>
</feature>
<dbReference type="InterPro" id="IPR051795">
    <property type="entry name" value="Glycosyl_Hydrlase_43"/>
</dbReference>
<evidence type="ECO:0000256" key="3">
    <source>
        <dbReference type="ARBA" id="ARBA00023295"/>
    </source>
</evidence>
<dbReference type="Pfam" id="PF04616">
    <property type="entry name" value="Glyco_hydro_43"/>
    <property type="match status" value="1"/>
</dbReference>
<dbReference type="EMBL" id="CP045529">
    <property type="protein sequence ID" value="QFU99973.1"/>
    <property type="molecule type" value="Genomic_DNA"/>
</dbReference>
<evidence type="ECO:0000313" key="9">
    <source>
        <dbReference type="Proteomes" id="UP000326702"/>
    </source>
</evidence>
<evidence type="ECO:0000256" key="2">
    <source>
        <dbReference type="ARBA" id="ARBA00022801"/>
    </source>
</evidence>
<name>A0A5P9QER6_9MICO</name>
<evidence type="ECO:0000259" key="7">
    <source>
        <dbReference type="Pfam" id="PF17851"/>
    </source>
</evidence>
<dbReference type="Proteomes" id="UP000326702">
    <property type="component" value="Chromosome"/>
</dbReference>
<feature type="active site" description="Proton donor" evidence="4">
    <location>
        <position position="183"/>
    </location>
</feature>
<evidence type="ECO:0000313" key="8">
    <source>
        <dbReference type="EMBL" id="QFU99973.1"/>
    </source>
</evidence>
<dbReference type="KEGG" id="lxl:KDY119_03509"/>
<evidence type="ECO:0000256" key="1">
    <source>
        <dbReference type="ARBA" id="ARBA00009865"/>
    </source>
</evidence>
<dbReference type="PANTHER" id="PTHR42812:SF12">
    <property type="entry name" value="BETA-XYLOSIDASE-RELATED"/>
    <property type="match status" value="1"/>
</dbReference>